<gene>
    <name evidence="1" type="ORF">M011DRAFT_196451</name>
</gene>
<organism evidence="1 2">
    <name type="scientific">Sporormia fimetaria CBS 119925</name>
    <dbReference type="NCBI Taxonomy" id="1340428"/>
    <lineage>
        <taxon>Eukaryota</taxon>
        <taxon>Fungi</taxon>
        <taxon>Dikarya</taxon>
        <taxon>Ascomycota</taxon>
        <taxon>Pezizomycotina</taxon>
        <taxon>Dothideomycetes</taxon>
        <taxon>Pleosporomycetidae</taxon>
        <taxon>Pleosporales</taxon>
        <taxon>Sporormiaceae</taxon>
        <taxon>Sporormia</taxon>
    </lineage>
</organism>
<evidence type="ECO:0000313" key="1">
    <source>
        <dbReference type="EMBL" id="KAF2744071.1"/>
    </source>
</evidence>
<dbReference type="EMBL" id="MU006591">
    <property type="protein sequence ID" value="KAF2744071.1"/>
    <property type="molecule type" value="Genomic_DNA"/>
</dbReference>
<dbReference type="Proteomes" id="UP000799440">
    <property type="component" value="Unassembled WGS sequence"/>
</dbReference>
<proteinExistence type="predicted"/>
<sequence>MTETNATIICAARDCRFGRQLGRIACRGCLRTLYCTPRCQRADASNHICPGTELDTHVLRAAWLVQEISYLHAFYCHYPLLDQIDFELLHKVDEIYCFNAITPTLDHVIGDMSHSSECFRSNG</sequence>
<dbReference type="AlphaFoldDB" id="A0A6A6V430"/>
<evidence type="ECO:0000313" key="2">
    <source>
        <dbReference type="Proteomes" id="UP000799440"/>
    </source>
</evidence>
<keyword evidence="2" id="KW-1185">Reference proteome</keyword>
<evidence type="ECO:0008006" key="3">
    <source>
        <dbReference type="Google" id="ProtNLM"/>
    </source>
</evidence>
<dbReference type="SUPFAM" id="SSF144232">
    <property type="entry name" value="HIT/MYND zinc finger-like"/>
    <property type="match status" value="1"/>
</dbReference>
<accession>A0A6A6V430</accession>
<reference evidence="1" key="1">
    <citation type="journal article" date="2020" name="Stud. Mycol.">
        <title>101 Dothideomycetes genomes: a test case for predicting lifestyles and emergence of pathogens.</title>
        <authorList>
            <person name="Haridas S."/>
            <person name="Albert R."/>
            <person name="Binder M."/>
            <person name="Bloem J."/>
            <person name="Labutti K."/>
            <person name="Salamov A."/>
            <person name="Andreopoulos B."/>
            <person name="Baker S."/>
            <person name="Barry K."/>
            <person name="Bills G."/>
            <person name="Bluhm B."/>
            <person name="Cannon C."/>
            <person name="Castanera R."/>
            <person name="Culley D."/>
            <person name="Daum C."/>
            <person name="Ezra D."/>
            <person name="Gonzalez J."/>
            <person name="Henrissat B."/>
            <person name="Kuo A."/>
            <person name="Liang C."/>
            <person name="Lipzen A."/>
            <person name="Lutzoni F."/>
            <person name="Magnuson J."/>
            <person name="Mondo S."/>
            <person name="Nolan M."/>
            <person name="Ohm R."/>
            <person name="Pangilinan J."/>
            <person name="Park H.-J."/>
            <person name="Ramirez L."/>
            <person name="Alfaro M."/>
            <person name="Sun H."/>
            <person name="Tritt A."/>
            <person name="Yoshinaga Y."/>
            <person name="Zwiers L.-H."/>
            <person name="Turgeon B."/>
            <person name="Goodwin S."/>
            <person name="Spatafora J."/>
            <person name="Crous P."/>
            <person name="Grigoriev I."/>
        </authorList>
    </citation>
    <scope>NUCLEOTIDE SEQUENCE</scope>
    <source>
        <strain evidence="1">CBS 119925</strain>
    </source>
</reference>
<protein>
    <recommendedName>
        <fullName evidence="3">MYND-type zinc finger protein samB</fullName>
    </recommendedName>
</protein>
<name>A0A6A6V430_9PLEO</name>